<protein>
    <submittedName>
        <fullName evidence="2">Uncharacterized protein</fullName>
    </submittedName>
</protein>
<evidence type="ECO:0000313" key="3">
    <source>
        <dbReference type="Proteomes" id="UP000324222"/>
    </source>
</evidence>
<organism evidence="2 3">
    <name type="scientific">Portunus trituberculatus</name>
    <name type="common">Swimming crab</name>
    <name type="synonym">Neptunus trituberculatus</name>
    <dbReference type="NCBI Taxonomy" id="210409"/>
    <lineage>
        <taxon>Eukaryota</taxon>
        <taxon>Metazoa</taxon>
        <taxon>Ecdysozoa</taxon>
        <taxon>Arthropoda</taxon>
        <taxon>Crustacea</taxon>
        <taxon>Multicrustacea</taxon>
        <taxon>Malacostraca</taxon>
        <taxon>Eumalacostraca</taxon>
        <taxon>Eucarida</taxon>
        <taxon>Decapoda</taxon>
        <taxon>Pleocyemata</taxon>
        <taxon>Brachyura</taxon>
        <taxon>Eubrachyura</taxon>
        <taxon>Portunoidea</taxon>
        <taxon>Portunidae</taxon>
        <taxon>Portuninae</taxon>
        <taxon>Portunus</taxon>
    </lineage>
</organism>
<accession>A0A5B7HX19</accession>
<gene>
    <name evidence="2" type="ORF">E2C01_068633</name>
</gene>
<evidence type="ECO:0000256" key="1">
    <source>
        <dbReference type="SAM" id="MobiDB-lite"/>
    </source>
</evidence>
<dbReference type="EMBL" id="VSRR010038610">
    <property type="protein sequence ID" value="MPC74276.1"/>
    <property type="molecule type" value="Genomic_DNA"/>
</dbReference>
<dbReference type="Proteomes" id="UP000324222">
    <property type="component" value="Unassembled WGS sequence"/>
</dbReference>
<comment type="caution">
    <text evidence="2">The sequence shown here is derived from an EMBL/GenBank/DDBJ whole genome shotgun (WGS) entry which is preliminary data.</text>
</comment>
<feature type="region of interest" description="Disordered" evidence="1">
    <location>
        <begin position="1"/>
        <end position="20"/>
    </location>
</feature>
<keyword evidence="3" id="KW-1185">Reference proteome</keyword>
<dbReference type="AlphaFoldDB" id="A0A5B7HX19"/>
<name>A0A5B7HX19_PORTR</name>
<reference evidence="2 3" key="1">
    <citation type="submission" date="2019-05" db="EMBL/GenBank/DDBJ databases">
        <title>Another draft genome of Portunus trituberculatus and its Hox gene families provides insights of decapod evolution.</title>
        <authorList>
            <person name="Jeong J.-H."/>
            <person name="Song I."/>
            <person name="Kim S."/>
            <person name="Choi T."/>
            <person name="Kim D."/>
            <person name="Ryu S."/>
            <person name="Kim W."/>
        </authorList>
    </citation>
    <scope>NUCLEOTIDE SEQUENCE [LARGE SCALE GENOMIC DNA]</scope>
    <source>
        <tissue evidence="2">Muscle</tissue>
    </source>
</reference>
<sequence>MPEYKRQSQTHTFPSPPRPAFPLPARWSCLLRFTVHSSQVPRFRSPAVFVESSLLPRFLPSVLSFFSPSRSLFSF</sequence>
<proteinExistence type="predicted"/>
<evidence type="ECO:0000313" key="2">
    <source>
        <dbReference type="EMBL" id="MPC74276.1"/>
    </source>
</evidence>